<dbReference type="InterPro" id="IPR001810">
    <property type="entry name" value="F-box_dom"/>
</dbReference>
<reference evidence="3 4" key="1">
    <citation type="journal article" date="2019" name="Sci. Rep.">
        <title>A high-quality genome of Eragrostis curvula grass provides insights into Poaceae evolution and supports new strategies to enhance forage quality.</title>
        <authorList>
            <person name="Carballo J."/>
            <person name="Santos B.A.C.M."/>
            <person name="Zappacosta D."/>
            <person name="Garbus I."/>
            <person name="Selva J.P."/>
            <person name="Gallo C.A."/>
            <person name="Diaz A."/>
            <person name="Albertini E."/>
            <person name="Caccamo M."/>
            <person name="Echenique V."/>
        </authorList>
    </citation>
    <scope>NUCLEOTIDE SEQUENCE [LARGE SCALE GENOMIC DNA]</scope>
    <source>
        <strain evidence="4">cv. Victoria</strain>
        <tissue evidence="3">Leaf</tissue>
    </source>
</reference>
<dbReference type="PROSITE" id="PS50181">
    <property type="entry name" value="FBOX"/>
    <property type="match status" value="1"/>
</dbReference>
<name>A0A5J9VWC0_9POAL</name>
<keyword evidence="4" id="KW-1185">Reference proteome</keyword>
<organism evidence="3 4">
    <name type="scientific">Eragrostis curvula</name>
    <name type="common">weeping love grass</name>
    <dbReference type="NCBI Taxonomy" id="38414"/>
    <lineage>
        <taxon>Eukaryota</taxon>
        <taxon>Viridiplantae</taxon>
        <taxon>Streptophyta</taxon>
        <taxon>Embryophyta</taxon>
        <taxon>Tracheophyta</taxon>
        <taxon>Spermatophyta</taxon>
        <taxon>Magnoliopsida</taxon>
        <taxon>Liliopsida</taxon>
        <taxon>Poales</taxon>
        <taxon>Poaceae</taxon>
        <taxon>PACMAD clade</taxon>
        <taxon>Chloridoideae</taxon>
        <taxon>Eragrostideae</taxon>
        <taxon>Eragrostidinae</taxon>
        <taxon>Eragrostis</taxon>
    </lineage>
</organism>
<feature type="compositionally biased region" description="Basic residues" evidence="1">
    <location>
        <begin position="1"/>
        <end position="10"/>
    </location>
</feature>
<dbReference type="SUPFAM" id="SSF81383">
    <property type="entry name" value="F-box domain"/>
    <property type="match status" value="1"/>
</dbReference>
<dbReference type="InterPro" id="IPR053781">
    <property type="entry name" value="F-box_AtFBL13-like"/>
</dbReference>
<comment type="caution">
    <text evidence="3">The sequence shown here is derived from an EMBL/GenBank/DDBJ whole genome shotgun (WGS) entry which is preliminary data.</text>
</comment>
<dbReference type="CDD" id="cd22160">
    <property type="entry name" value="F-box_AtFBL13-like"/>
    <property type="match status" value="1"/>
</dbReference>
<dbReference type="PANTHER" id="PTHR32141:SF179">
    <property type="entry name" value="F-BOX DOMAIN-CONTAINING PROTEIN"/>
    <property type="match status" value="1"/>
</dbReference>
<feature type="compositionally biased region" description="Basic and acidic residues" evidence="1">
    <location>
        <begin position="11"/>
        <end position="21"/>
    </location>
</feature>
<dbReference type="EMBL" id="RWGY01000007">
    <property type="protein sequence ID" value="TVU39644.1"/>
    <property type="molecule type" value="Genomic_DNA"/>
</dbReference>
<accession>A0A5J9VWC0</accession>
<sequence length="108" mass="11803">MAMVTRAKRKKLEEESRRPELPPRGGGGDEGPDLISRLPDEILESIITLLPTNDGSRTQILSRRWHPLWGVAPLNLDALVSGMMAKERNAANPPGPCPSLLPHLSLHG</sequence>
<dbReference type="AlphaFoldDB" id="A0A5J9VWC0"/>
<feature type="region of interest" description="Disordered" evidence="1">
    <location>
        <begin position="87"/>
        <end position="108"/>
    </location>
</feature>
<gene>
    <name evidence="3" type="ORF">EJB05_13074</name>
</gene>
<feature type="domain" description="F-box" evidence="2">
    <location>
        <begin position="32"/>
        <end position="68"/>
    </location>
</feature>
<dbReference type="InterPro" id="IPR036047">
    <property type="entry name" value="F-box-like_dom_sf"/>
</dbReference>
<dbReference type="InterPro" id="IPR055302">
    <property type="entry name" value="F-box_dom-containing"/>
</dbReference>
<evidence type="ECO:0000259" key="2">
    <source>
        <dbReference type="PROSITE" id="PS50181"/>
    </source>
</evidence>
<dbReference type="Pfam" id="PF00646">
    <property type="entry name" value="F-box"/>
    <property type="match status" value="1"/>
</dbReference>
<evidence type="ECO:0000256" key="1">
    <source>
        <dbReference type="SAM" id="MobiDB-lite"/>
    </source>
</evidence>
<evidence type="ECO:0000313" key="3">
    <source>
        <dbReference type="EMBL" id="TVU39644.1"/>
    </source>
</evidence>
<dbReference type="Gramene" id="TVU39644">
    <property type="protein sequence ID" value="TVU39644"/>
    <property type="gene ID" value="EJB05_13074"/>
</dbReference>
<evidence type="ECO:0000313" key="4">
    <source>
        <dbReference type="Proteomes" id="UP000324897"/>
    </source>
</evidence>
<feature type="region of interest" description="Disordered" evidence="1">
    <location>
        <begin position="1"/>
        <end position="35"/>
    </location>
</feature>
<proteinExistence type="predicted"/>
<protein>
    <recommendedName>
        <fullName evidence="2">F-box domain-containing protein</fullName>
    </recommendedName>
</protein>
<dbReference type="Proteomes" id="UP000324897">
    <property type="component" value="Chromosome 4"/>
</dbReference>
<dbReference type="PANTHER" id="PTHR32141">
    <property type="match status" value="1"/>
</dbReference>
<feature type="non-terminal residue" evidence="3">
    <location>
        <position position="1"/>
    </location>
</feature>
<dbReference type="OrthoDB" id="695490at2759"/>